<dbReference type="Pfam" id="PF02174">
    <property type="entry name" value="IRS"/>
    <property type="match status" value="1"/>
</dbReference>
<dbReference type="GO" id="GO:0043410">
    <property type="term" value="P:positive regulation of MAPK cascade"/>
    <property type="evidence" value="ECO:0007669"/>
    <property type="project" value="TreeGrafter"/>
</dbReference>
<dbReference type="PANTHER" id="PTHR21258:SF62">
    <property type="entry name" value="INSULIN RECEPTOR SUBSTRATE 1"/>
    <property type="match status" value="1"/>
</dbReference>
<dbReference type="SMART" id="SM00233">
    <property type="entry name" value="PH"/>
    <property type="match status" value="1"/>
</dbReference>
<dbReference type="InterPro" id="IPR050996">
    <property type="entry name" value="Docking_Protein_DOK"/>
</dbReference>
<dbReference type="Gene3D" id="2.30.29.30">
    <property type="entry name" value="Pleckstrin-homology domain (PH domain)/Phosphotyrosine-binding domain (PTB)"/>
    <property type="match status" value="2"/>
</dbReference>
<accession>A0AAN7PZ34</accession>
<protein>
    <recommendedName>
        <fullName evidence="6">Insulin receptor substrate 1</fullName>
    </recommendedName>
</protein>
<dbReference type="InterPro" id="IPR011993">
    <property type="entry name" value="PH-like_dom_sf"/>
</dbReference>
<dbReference type="GO" id="GO:0007265">
    <property type="term" value="P:Ras protein signal transduction"/>
    <property type="evidence" value="ECO:0007669"/>
    <property type="project" value="TreeGrafter"/>
</dbReference>
<dbReference type="SMART" id="SM01244">
    <property type="entry name" value="IRS"/>
    <property type="match status" value="1"/>
</dbReference>
<dbReference type="PROSITE" id="PS51064">
    <property type="entry name" value="IRS_PTB"/>
    <property type="match status" value="1"/>
</dbReference>
<dbReference type="SMART" id="SM00310">
    <property type="entry name" value="PTBI"/>
    <property type="match status" value="1"/>
</dbReference>
<dbReference type="InterPro" id="IPR001849">
    <property type="entry name" value="PH_domain"/>
</dbReference>
<evidence type="ECO:0008006" key="6">
    <source>
        <dbReference type="Google" id="ProtNLM"/>
    </source>
</evidence>
<gene>
    <name evidence="4" type="ORF">RN001_004933</name>
</gene>
<keyword evidence="5" id="KW-1185">Reference proteome</keyword>
<evidence type="ECO:0000259" key="3">
    <source>
        <dbReference type="PROSITE" id="PS51064"/>
    </source>
</evidence>
<proteinExistence type="predicted"/>
<feature type="region of interest" description="Disordered" evidence="1">
    <location>
        <begin position="258"/>
        <end position="280"/>
    </location>
</feature>
<dbReference type="AlphaFoldDB" id="A0AAN7PZ34"/>
<dbReference type="GO" id="GO:0007169">
    <property type="term" value="P:cell surface receptor protein tyrosine kinase signaling pathway"/>
    <property type="evidence" value="ECO:0007669"/>
    <property type="project" value="TreeGrafter"/>
</dbReference>
<dbReference type="Pfam" id="PF00169">
    <property type="entry name" value="PH"/>
    <property type="match status" value="1"/>
</dbReference>
<sequence>MDHDKPVYSGILLLPPQGKLLIKKTWHQRFCQLYRASKFGIERLEIYDGIDEASITKNTFSRFITLENCVKLTQRTDTSFQLITKTGAYEFSTLTHQSLLEWLAALQSVAFKDETSKVASIEEDNDLYCSSGEGVFNVKLHPSEASRRCGLDPHNYILVLTSTAIQLRDTENNKLLYTWPFRFIRRYGYRDGKFTFEAGRKCESGEGTFHLEHSNQQEIFRCLASKMKSMKKLLNNESTSTVLDCGDNQFQAALGMEARSRSPLPPSPTTSTSLQDLESHSSKSNTLFDLSFEKKINSLINPPNKLKPIKPPRKIISAKVDLSTNLSNYEPVDKYDHVEFRNEAWKTLGTNDIKHTENIDDEELEDYISWGRSKSNNSPTEQKKLPKISKIINCSTVEDGNYDRLNFFGSSSKLNTTKAGYKQVSPAPVVPVQSPPSFNDYDEVEPTMESVRIADDSHLGYAIIRKTPKDSVDHQFHNDDPYAIISKPKRV</sequence>
<reference evidence="5" key="1">
    <citation type="submission" date="2023-01" db="EMBL/GenBank/DDBJ databases">
        <title>Key to firefly adult light organ development and bioluminescence: homeobox transcription factors regulate luciferase expression and transportation to peroxisome.</title>
        <authorList>
            <person name="Fu X."/>
        </authorList>
    </citation>
    <scope>NUCLEOTIDE SEQUENCE [LARGE SCALE GENOMIC DNA]</scope>
</reference>
<evidence type="ECO:0000259" key="2">
    <source>
        <dbReference type="PROSITE" id="PS50003"/>
    </source>
</evidence>
<evidence type="ECO:0000256" key="1">
    <source>
        <dbReference type="SAM" id="MobiDB-lite"/>
    </source>
</evidence>
<name>A0AAN7PZ34_9COLE</name>
<evidence type="ECO:0000313" key="5">
    <source>
        <dbReference type="Proteomes" id="UP001353858"/>
    </source>
</evidence>
<dbReference type="EMBL" id="JARPUR010000002">
    <property type="protein sequence ID" value="KAK4881614.1"/>
    <property type="molecule type" value="Genomic_DNA"/>
</dbReference>
<dbReference type="PANTHER" id="PTHR21258">
    <property type="entry name" value="DOCKING PROTEIN RELATED"/>
    <property type="match status" value="1"/>
</dbReference>
<dbReference type="SUPFAM" id="SSF50729">
    <property type="entry name" value="PH domain-like"/>
    <property type="match status" value="2"/>
</dbReference>
<comment type="caution">
    <text evidence="4">The sequence shown here is derived from an EMBL/GenBank/DDBJ whole genome shotgun (WGS) entry which is preliminary data.</text>
</comment>
<dbReference type="Proteomes" id="UP001353858">
    <property type="component" value="Unassembled WGS sequence"/>
</dbReference>
<feature type="domain" description="PH" evidence="2">
    <location>
        <begin position="5"/>
        <end position="111"/>
    </location>
</feature>
<dbReference type="GO" id="GO:0005737">
    <property type="term" value="C:cytoplasm"/>
    <property type="evidence" value="ECO:0007669"/>
    <property type="project" value="TreeGrafter"/>
</dbReference>
<feature type="domain" description="IRS-type PTB" evidence="3">
    <location>
        <begin position="132"/>
        <end position="237"/>
    </location>
</feature>
<organism evidence="4 5">
    <name type="scientific">Aquatica leii</name>
    <dbReference type="NCBI Taxonomy" id="1421715"/>
    <lineage>
        <taxon>Eukaryota</taxon>
        <taxon>Metazoa</taxon>
        <taxon>Ecdysozoa</taxon>
        <taxon>Arthropoda</taxon>
        <taxon>Hexapoda</taxon>
        <taxon>Insecta</taxon>
        <taxon>Pterygota</taxon>
        <taxon>Neoptera</taxon>
        <taxon>Endopterygota</taxon>
        <taxon>Coleoptera</taxon>
        <taxon>Polyphaga</taxon>
        <taxon>Elateriformia</taxon>
        <taxon>Elateroidea</taxon>
        <taxon>Lampyridae</taxon>
        <taxon>Luciolinae</taxon>
        <taxon>Aquatica</taxon>
    </lineage>
</organism>
<evidence type="ECO:0000313" key="4">
    <source>
        <dbReference type="EMBL" id="KAK4881614.1"/>
    </source>
</evidence>
<dbReference type="PROSITE" id="PS50003">
    <property type="entry name" value="PH_DOMAIN"/>
    <property type="match status" value="1"/>
</dbReference>
<dbReference type="InterPro" id="IPR002404">
    <property type="entry name" value="IRS_PTB"/>
</dbReference>